<accession>A0A1Q9CKI7</accession>
<evidence type="ECO:0000313" key="2">
    <source>
        <dbReference type="Proteomes" id="UP000186817"/>
    </source>
</evidence>
<proteinExistence type="predicted"/>
<evidence type="ECO:0000313" key="1">
    <source>
        <dbReference type="EMBL" id="OLP83443.1"/>
    </source>
</evidence>
<sequence length="192" mass="19698">MISLTTGGQMLWVSLGCGVEGGWPKGPNAQEDGCDCAGGAVERKGVAWHGCWHGNGRDPRGEHTVSDCPCEAWTDVWTCVVHGWSVAPGTAMGKPDLTSGGLRLAGKSGGVPCAGLALVAVDRWVDRGTAMQKPDLTSCGHGHDVTGNDLEERRYVHGASVRQAGGGACAGEQAKSACVISSLCNAVCDAIP</sequence>
<keyword evidence="2" id="KW-1185">Reference proteome</keyword>
<dbReference type="EMBL" id="LSRX01001115">
    <property type="protein sequence ID" value="OLP83443.1"/>
    <property type="molecule type" value="Genomic_DNA"/>
</dbReference>
<protein>
    <submittedName>
        <fullName evidence="1">Uncharacterized protein</fullName>
    </submittedName>
</protein>
<dbReference type="Proteomes" id="UP000186817">
    <property type="component" value="Unassembled WGS sequence"/>
</dbReference>
<comment type="caution">
    <text evidence="1">The sequence shown here is derived from an EMBL/GenBank/DDBJ whole genome shotgun (WGS) entry which is preliminary data.</text>
</comment>
<reference evidence="1 2" key="1">
    <citation type="submission" date="2016-02" db="EMBL/GenBank/DDBJ databases">
        <title>Genome analysis of coral dinoflagellate symbionts highlights evolutionary adaptations to a symbiotic lifestyle.</title>
        <authorList>
            <person name="Aranda M."/>
            <person name="Li Y."/>
            <person name="Liew Y.J."/>
            <person name="Baumgarten S."/>
            <person name="Simakov O."/>
            <person name="Wilson M."/>
            <person name="Piel J."/>
            <person name="Ashoor H."/>
            <person name="Bougouffa S."/>
            <person name="Bajic V.B."/>
            <person name="Ryu T."/>
            <person name="Ravasi T."/>
            <person name="Bayer T."/>
            <person name="Micklem G."/>
            <person name="Kim H."/>
            <person name="Bhak J."/>
            <person name="Lajeunesse T.C."/>
            <person name="Voolstra C.R."/>
        </authorList>
    </citation>
    <scope>NUCLEOTIDE SEQUENCE [LARGE SCALE GENOMIC DNA]</scope>
    <source>
        <strain evidence="1 2">CCMP2467</strain>
    </source>
</reference>
<organism evidence="1 2">
    <name type="scientific">Symbiodinium microadriaticum</name>
    <name type="common">Dinoflagellate</name>
    <name type="synonym">Zooxanthella microadriatica</name>
    <dbReference type="NCBI Taxonomy" id="2951"/>
    <lineage>
        <taxon>Eukaryota</taxon>
        <taxon>Sar</taxon>
        <taxon>Alveolata</taxon>
        <taxon>Dinophyceae</taxon>
        <taxon>Suessiales</taxon>
        <taxon>Symbiodiniaceae</taxon>
        <taxon>Symbiodinium</taxon>
    </lineage>
</organism>
<name>A0A1Q9CKI7_SYMMI</name>
<gene>
    <name evidence="1" type="ORF">AK812_SmicGene35793</name>
</gene>
<dbReference type="AlphaFoldDB" id="A0A1Q9CKI7"/>